<proteinExistence type="predicted"/>
<dbReference type="SUPFAM" id="SSF46934">
    <property type="entry name" value="UBA-like"/>
    <property type="match status" value="1"/>
</dbReference>
<evidence type="ECO:0000256" key="1">
    <source>
        <dbReference type="SAM" id="Phobius"/>
    </source>
</evidence>
<dbReference type="Gene3D" id="1.10.8.10">
    <property type="entry name" value="DNA helicase RuvA subunit, C-terminal domain"/>
    <property type="match status" value="1"/>
</dbReference>
<accession>A0A173YVW5</accession>
<dbReference type="RefSeq" id="WP_022093856.1">
    <property type="nucleotide sequence ID" value="NZ_CABJBP010000013.1"/>
</dbReference>
<evidence type="ECO:0000313" key="3">
    <source>
        <dbReference type="Proteomes" id="UP000095468"/>
    </source>
</evidence>
<keyword evidence="1" id="KW-0812">Transmembrane</keyword>
<dbReference type="Proteomes" id="UP000095468">
    <property type="component" value="Unassembled WGS sequence"/>
</dbReference>
<gene>
    <name evidence="2" type="ORF">ERS852381_00532</name>
</gene>
<organism evidence="2 3">
    <name type="scientific">Collinsella aerofaciens</name>
    <dbReference type="NCBI Taxonomy" id="74426"/>
    <lineage>
        <taxon>Bacteria</taxon>
        <taxon>Bacillati</taxon>
        <taxon>Actinomycetota</taxon>
        <taxon>Coriobacteriia</taxon>
        <taxon>Coriobacteriales</taxon>
        <taxon>Coriobacteriaceae</taxon>
        <taxon>Collinsella</taxon>
    </lineage>
</organism>
<dbReference type="EMBL" id="CYYP01000003">
    <property type="protein sequence ID" value="CUN67677.1"/>
    <property type="molecule type" value="Genomic_DNA"/>
</dbReference>
<sequence length="180" mass="19890">MDDLEKVETIRTKCNVSYTDAKAALDAADGNVLDAIIWLESQGKTQTTSAHAATESAPVDEPSAEMVAAQAAYEKSSEKTDFSKKMDSVWEYLKKLFRLSLDTKFIATRRDAIILNIPILIPIVALFAWGATIWLMLIGLFFGMRYRIDSDGDVPGSINNLMNHAADAADDIKQNLNDDK</sequence>
<reference evidence="2 3" key="1">
    <citation type="submission" date="2015-09" db="EMBL/GenBank/DDBJ databases">
        <authorList>
            <consortium name="Pathogen Informatics"/>
        </authorList>
    </citation>
    <scope>NUCLEOTIDE SEQUENCE [LARGE SCALE GENOMIC DNA]</scope>
    <source>
        <strain evidence="2 3">2789STDY5608823</strain>
    </source>
</reference>
<dbReference type="InterPro" id="IPR009060">
    <property type="entry name" value="UBA-like_sf"/>
</dbReference>
<keyword evidence="1" id="KW-0472">Membrane</keyword>
<name>A0A173YVW5_9ACTN</name>
<keyword evidence="1" id="KW-1133">Transmembrane helix</keyword>
<protein>
    <submittedName>
        <fullName evidence="2">Uncharacterized protein</fullName>
    </submittedName>
</protein>
<feature type="transmembrane region" description="Helical" evidence="1">
    <location>
        <begin position="119"/>
        <end position="142"/>
    </location>
</feature>
<evidence type="ECO:0000313" key="2">
    <source>
        <dbReference type="EMBL" id="CUN67677.1"/>
    </source>
</evidence>
<dbReference type="AlphaFoldDB" id="A0A173YVW5"/>